<dbReference type="Pfam" id="PF01198">
    <property type="entry name" value="Ribosomal_L31e"/>
    <property type="match status" value="1"/>
</dbReference>
<protein>
    <recommendedName>
        <fullName evidence="6">60S ribosomal protein L31</fullName>
    </recommendedName>
</protein>
<evidence type="ECO:0000256" key="2">
    <source>
        <dbReference type="ARBA" id="ARBA00022980"/>
    </source>
</evidence>
<dbReference type="EMBL" id="HBHP01014564">
    <property type="protein sequence ID" value="CAD9762297.1"/>
    <property type="molecule type" value="Transcribed_RNA"/>
</dbReference>
<dbReference type="GO" id="GO:0022625">
    <property type="term" value="C:cytosolic large ribosomal subunit"/>
    <property type="evidence" value="ECO:0007669"/>
    <property type="project" value="TreeGrafter"/>
</dbReference>
<evidence type="ECO:0008006" key="6">
    <source>
        <dbReference type="Google" id="ProtNLM"/>
    </source>
</evidence>
<evidence type="ECO:0000313" key="5">
    <source>
        <dbReference type="EMBL" id="CAD9762297.1"/>
    </source>
</evidence>
<evidence type="ECO:0000256" key="3">
    <source>
        <dbReference type="ARBA" id="ARBA00023274"/>
    </source>
</evidence>
<reference evidence="5" key="1">
    <citation type="submission" date="2021-01" db="EMBL/GenBank/DDBJ databases">
        <authorList>
            <person name="Corre E."/>
            <person name="Pelletier E."/>
            <person name="Niang G."/>
            <person name="Scheremetjew M."/>
            <person name="Finn R."/>
            <person name="Kale V."/>
            <person name="Holt S."/>
            <person name="Cochrane G."/>
            <person name="Meng A."/>
            <person name="Brown T."/>
            <person name="Cohen L."/>
        </authorList>
    </citation>
    <scope>NUCLEOTIDE SEQUENCE</scope>
    <source>
        <strain evidence="5">CCMP622</strain>
    </source>
</reference>
<proteinExistence type="inferred from homology"/>
<organism evidence="5">
    <name type="scientific">Lotharella oceanica</name>
    <dbReference type="NCBI Taxonomy" id="641309"/>
    <lineage>
        <taxon>Eukaryota</taxon>
        <taxon>Sar</taxon>
        <taxon>Rhizaria</taxon>
        <taxon>Cercozoa</taxon>
        <taxon>Chlorarachniophyceae</taxon>
        <taxon>Lotharella</taxon>
    </lineage>
</organism>
<dbReference type="InterPro" id="IPR000054">
    <property type="entry name" value="Ribosomal_eL31"/>
</dbReference>
<keyword evidence="2" id="KW-0689">Ribosomal protein</keyword>
<dbReference type="SMART" id="SM01380">
    <property type="entry name" value="Ribosomal_L31e"/>
    <property type="match status" value="1"/>
</dbReference>
<name>A0A7S2TPK4_9EUKA</name>
<dbReference type="Gene3D" id="3.10.440.10">
    <property type="match status" value="1"/>
</dbReference>
<evidence type="ECO:0000256" key="1">
    <source>
        <dbReference type="ARBA" id="ARBA00010808"/>
    </source>
</evidence>
<dbReference type="GO" id="GO:0002181">
    <property type="term" value="P:cytoplasmic translation"/>
    <property type="evidence" value="ECO:0007669"/>
    <property type="project" value="TreeGrafter"/>
</dbReference>
<gene>
    <name evidence="5" type="ORF">LSP00402_LOCUS9105</name>
</gene>
<dbReference type="PANTHER" id="PTHR10956:SF0">
    <property type="entry name" value="60S RIBOSOMAL PROTEIN L31"/>
    <property type="match status" value="1"/>
</dbReference>
<dbReference type="SUPFAM" id="SSF54575">
    <property type="entry name" value="Ribosomal protein L31e"/>
    <property type="match status" value="1"/>
</dbReference>
<dbReference type="InterPro" id="IPR023621">
    <property type="entry name" value="Ribosomal_eL31_dom_sf"/>
</dbReference>
<dbReference type="AlphaFoldDB" id="A0A7S2TPK4"/>
<dbReference type="GO" id="GO:0003735">
    <property type="term" value="F:structural constituent of ribosome"/>
    <property type="evidence" value="ECO:0007669"/>
    <property type="project" value="InterPro"/>
</dbReference>
<evidence type="ECO:0000256" key="4">
    <source>
        <dbReference type="SAM" id="MobiDB-lite"/>
    </source>
</evidence>
<keyword evidence="3" id="KW-0687">Ribonucleoprotein</keyword>
<sequence>MEKDVDEMGGAGKNGKKHLDLEIPADSKIPREKDPKSFYARAKQKITQAELTFNIHRHTYKNWKKRQQWKRKTAETVRLIREYAKKMMHVDDVEITQQLNEVMWKHGRRHVPVKIRLRMVRCYQAAGFTGRGRPYPAREFVRVYYLHMDEFPRLYNHWMRGEQTIVTDSGRLTKGIQTDELFHSGK</sequence>
<feature type="region of interest" description="Disordered" evidence="4">
    <location>
        <begin position="1"/>
        <end position="33"/>
    </location>
</feature>
<accession>A0A7S2TPK4</accession>
<comment type="similarity">
    <text evidence="1">Belongs to the eukaryotic ribosomal protein eL31 family.</text>
</comment>
<dbReference type="PANTHER" id="PTHR10956">
    <property type="entry name" value="60S RIBOSOMAL PROTEIN L31"/>
    <property type="match status" value="1"/>
</dbReference>